<gene>
    <name evidence="1" type="ORF">Pint_17513</name>
</gene>
<reference evidence="2" key="1">
    <citation type="journal article" date="2023" name="G3 (Bethesda)">
        <title>Genome assembly and association tests identify interacting loci associated with vigor, precocity, and sex in interspecific pistachio rootstocks.</title>
        <authorList>
            <person name="Palmer W."/>
            <person name="Jacygrad E."/>
            <person name="Sagayaradj S."/>
            <person name="Cavanaugh K."/>
            <person name="Han R."/>
            <person name="Bertier L."/>
            <person name="Beede B."/>
            <person name="Kafkas S."/>
            <person name="Golino D."/>
            <person name="Preece J."/>
            <person name="Michelmore R."/>
        </authorList>
    </citation>
    <scope>NUCLEOTIDE SEQUENCE [LARGE SCALE GENOMIC DNA]</scope>
</reference>
<evidence type="ECO:0000313" key="2">
    <source>
        <dbReference type="Proteomes" id="UP001163603"/>
    </source>
</evidence>
<keyword evidence="2" id="KW-1185">Reference proteome</keyword>
<name>A0ACC0YUI1_9ROSI</name>
<protein>
    <submittedName>
        <fullName evidence="1">Uncharacterized protein</fullName>
    </submittedName>
</protein>
<dbReference type="Proteomes" id="UP001163603">
    <property type="component" value="Chromosome 4"/>
</dbReference>
<evidence type="ECO:0000313" key="1">
    <source>
        <dbReference type="EMBL" id="KAJ0042292.1"/>
    </source>
</evidence>
<accession>A0ACC0YUI1</accession>
<dbReference type="EMBL" id="CM047739">
    <property type="protein sequence ID" value="KAJ0042292.1"/>
    <property type="molecule type" value="Genomic_DNA"/>
</dbReference>
<organism evidence="1 2">
    <name type="scientific">Pistacia integerrima</name>
    <dbReference type="NCBI Taxonomy" id="434235"/>
    <lineage>
        <taxon>Eukaryota</taxon>
        <taxon>Viridiplantae</taxon>
        <taxon>Streptophyta</taxon>
        <taxon>Embryophyta</taxon>
        <taxon>Tracheophyta</taxon>
        <taxon>Spermatophyta</taxon>
        <taxon>Magnoliopsida</taxon>
        <taxon>eudicotyledons</taxon>
        <taxon>Gunneridae</taxon>
        <taxon>Pentapetalae</taxon>
        <taxon>rosids</taxon>
        <taxon>malvids</taxon>
        <taxon>Sapindales</taxon>
        <taxon>Anacardiaceae</taxon>
        <taxon>Pistacia</taxon>
    </lineage>
</organism>
<sequence length="617" mass="68112">MSSEFPGGGPDMYDGLAGRSMNGNTSQPSYRSQLPGIFMDPATQIANRTAQNLIGKRTFTDFQTQQQLQHHTLNNSNLNTIFQRSVKPRTFQNLSPISPLSPVDFSFNNVLSSDLHRYGLPLLQQQLRPHQQQQLPVGLVSGSNVQQTTPNLPYVNNNNHNTVQNRVQAQDSEKKMLNRLQELEKQLLDDNDEEEGDAVSVITNTNSEWSETIQNLMSPKSITPISSASPTSSSSSSSSVASPVSSCSKQSVMETASAISEGKHDVAGEGLTRLSQASNSKGNSEQRLMEYMCSALKSRVNPAENPPPVTELFCMEHVESTQLLYDLSPCFKLGFMAANLAIIEATLDQPTSNKFHVIDFDIGQGGQYQNLLHALSTRSQNGKPYIVKITAVVENGCEESLNVVGNMLKQNADKFGVCLQFKVKTLKLGDLTRDSLGCEPDEPLAVNFAFNMFRMPDESVSTDNPRDELLRRVKGLAPRVVTLVEQEMNSNTAPFLARVNEACAYYGALFDSIESTARRDSMERLKVEAGLGRKLGNSVACEGRDRVERCEVFGKWRARMGMAGFELKPMSQNVAESMRSRLSYGNRVNPGFTVKEENGGVCFGWMSRTLTVASAWR</sequence>
<proteinExistence type="predicted"/>
<comment type="caution">
    <text evidence="1">The sequence shown here is derived from an EMBL/GenBank/DDBJ whole genome shotgun (WGS) entry which is preliminary data.</text>
</comment>